<name>A0A4D9EDY8_9SAUR</name>
<proteinExistence type="predicted"/>
<gene>
    <name evidence="2" type="ORF">DR999_PMT11602</name>
</gene>
<sequence length="100" mass="11403">MLKLHNGRDYLTQDFHTRGQINPSHAKPTGEGWTEGKSQEDPFAEFSPHCPLYPMKGERERESPLSKTIRIPWDPCGSHDLAMEPQISCRCCIVVWPHCG</sequence>
<evidence type="ECO:0000313" key="2">
    <source>
        <dbReference type="EMBL" id="TFK05762.1"/>
    </source>
</evidence>
<evidence type="ECO:0000256" key="1">
    <source>
        <dbReference type="SAM" id="MobiDB-lite"/>
    </source>
</evidence>
<keyword evidence="3" id="KW-1185">Reference proteome</keyword>
<comment type="caution">
    <text evidence="2">The sequence shown here is derived from an EMBL/GenBank/DDBJ whole genome shotgun (WGS) entry which is preliminary data.</text>
</comment>
<protein>
    <submittedName>
        <fullName evidence="2">BPI fold-containing family C protein</fullName>
    </submittedName>
</protein>
<feature type="region of interest" description="Disordered" evidence="1">
    <location>
        <begin position="13"/>
        <end position="54"/>
    </location>
</feature>
<reference evidence="2 3" key="1">
    <citation type="submission" date="2019-04" db="EMBL/GenBank/DDBJ databases">
        <title>Draft genome of the big-headed turtle Platysternon megacephalum.</title>
        <authorList>
            <person name="Gong S."/>
        </authorList>
    </citation>
    <scope>NUCLEOTIDE SEQUENCE [LARGE SCALE GENOMIC DNA]</scope>
    <source>
        <strain evidence="2">DO16091913</strain>
        <tissue evidence="2">Muscle</tissue>
    </source>
</reference>
<dbReference type="AlphaFoldDB" id="A0A4D9EDY8"/>
<evidence type="ECO:0000313" key="3">
    <source>
        <dbReference type="Proteomes" id="UP000297703"/>
    </source>
</evidence>
<accession>A0A4D9EDY8</accession>
<reference evidence="2 3" key="2">
    <citation type="submission" date="2019-04" db="EMBL/GenBank/DDBJ databases">
        <title>The genome sequence of big-headed turtle.</title>
        <authorList>
            <person name="Gong S."/>
        </authorList>
    </citation>
    <scope>NUCLEOTIDE SEQUENCE [LARGE SCALE GENOMIC DNA]</scope>
    <source>
        <strain evidence="2">DO16091913</strain>
        <tissue evidence="2">Muscle</tissue>
    </source>
</reference>
<dbReference type="EMBL" id="QXTE01000108">
    <property type="protein sequence ID" value="TFK05762.1"/>
    <property type="molecule type" value="Genomic_DNA"/>
</dbReference>
<organism evidence="2 3">
    <name type="scientific">Platysternon megacephalum</name>
    <name type="common">big-headed turtle</name>
    <dbReference type="NCBI Taxonomy" id="55544"/>
    <lineage>
        <taxon>Eukaryota</taxon>
        <taxon>Metazoa</taxon>
        <taxon>Chordata</taxon>
        <taxon>Craniata</taxon>
        <taxon>Vertebrata</taxon>
        <taxon>Euteleostomi</taxon>
        <taxon>Archelosauria</taxon>
        <taxon>Testudinata</taxon>
        <taxon>Testudines</taxon>
        <taxon>Cryptodira</taxon>
        <taxon>Durocryptodira</taxon>
        <taxon>Testudinoidea</taxon>
        <taxon>Platysternidae</taxon>
        <taxon>Platysternon</taxon>
    </lineage>
</organism>
<dbReference type="Proteomes" id="UP000297703">
    <property type="component" value="Unassembled WGS sequence"/>
</dbReference>